<gene>
    <name evidence="2" type="ORF">NTG6680_2840</name>
</gene>
<evidence type="ECO:0000313" key="2">
    <source>
        <dbReference type="EMBL" id="CAG9934089.1"/>
    </source>
</evidence>
<reference evidence="2 3" key="1">
    <citation type="submission" date="2021-10" db="EMBL/GenBank/DDBJ databases">
        <authorList>
            <person name="Koch H."/>
        </authorList>
    </citation>
    <scope>NUCLEOTIDE SEQUENCE [LARGE SCALE GENOMIC DNA]</scope>
    <source>
        <strain evidence="2">6680</strain>
    </source>
</reference>
<evidence type="ECO:0000259" key="1">
    <source>
        <dbReference type="Pfam" id="PF08706"/>
    </source>
</evidence>
<proteinExistence type="predicted"/>
<dbReference type="Proteomes" id="UP000839052">
    <property type="component" value="Chromosome"/>
</dbReference>
<dbReference type="EMBL" id="OU912926">
    <property type="protein sequence ID" value="CAG9934089.1"/>
    <property type="molecule type" value="Genomic_DNA"/>
</dbReference>
<name>A0ABN8AMX4_9PROT</name>
<protein>
    <recommendedName>
        <fullName evidence="1">Bacteriophage/plasmid primase P4 C-terminal domain-containing protein</fullName>
    </recommendedName>
</protein>
<dbReference type="Pfam" id="PF08706">
    <property type="entry name" value="D5_N"/>
    <property type="match status" value="1"/>
</dbReference>
<keyword evidence="3" id="KW-1185">Reference proteome</keyword>
<organism evidence="2 3">
    <name type="scientific">Candidatus Nitrotoga arctica</name>
    <dbReference type="NCBI Taxonomy" id="453162"/>
    <lineage>
        <taxon>Bacteria</taxon>
        <taxon>Pseudomonadati</taxon>
        <taxon>Pseudomonadota</taxon>
        <taxon>Betaproteobacteria</taxon>
        <taxon>Nitrosomonadales</taxon>
        <taxon>Gallionellaceae</taxon>
        <taxon>Candidatus Nitrotoga</taxon>
    </lineage>
</organism>
<sequence>MKAGRFVFGELADGEPIALCEGFATSASVYETGIGAVVNCFFGSNLAEIAADLRQRYPNSFIRVAGDLDAHDKGAEYARAAVAVSMPNSGSILPVFSDGRASGDFNDLHLFAGVDEVHNQMEKCGPVESDLNVLNNASEGLPSPRLQQFIAPSLAVADARDGTATTRPLSELGNSMRLFDLHGEKLRFIPETRGWIIWRDGAWIWDIGGSSLRATAASLHRQIYDEGAAFGMTQALFFAKWARKSQEQKTINASVTILSDFEPVRLPLSFIDADHFTVGFNQARQVIDLHTGTTRAALPSDFITKSLRACSRSC</sequence>
<dbReference type="RefSeq" id="WP_239797772.1">
    <property type="nucleotide sequence ID" value="NZ_OU912926.1"/>
</dbReference>
<feature type="domain" description="Bacteriophage/plasmid primase P4 C-terminal" evidence="1">
    <location>
        <begin position="177"/>
        <end position="307"/>
    </location>
</feature>
<dbReference type="InterPro" id="IPR014818">
    <property type="entry name" value="Phage/plasmid_primase_P4_C"/>
</dbReference>
<accession>A0ABN8AMX4</accession>
<evidence type="ECO:0000313" key="3">
    <source>
        <dbReference type="Proteomes" id="UP000839052"/>
    </source>
</evidence>